<name>D3AP45_9FIRM</name>
<protein>
    <submittedName>
        <fullName evidence="1">Uncharacterized protein</fullName>
    </submittedName>
</protein>
<evidence type="ECO:0000313" key="2">
    <source>
        <dbReference type="Proteomes" id="UP000004968"/>
    </source>
</evidence>
<evidence type="ECO:0000313" key="1">
    <source>
        <dbReference type="EMBL" id="EFC96405.1"/>
    </source>
</evidence>
<comment type="caution">
    <text evidence="1">The sequence shown here is derived from an EMBL/GenBank/DDBJ whole genome shotgun (WGS) entry which is preliminary data.</text>
</comment>
<accession>D3AP45</accession>
<dbReference type="AlphaFoldDB" id="D3AP45"/>
<dbReference type="EMBL" id="ACIO01000557">
    <property type="protein sequence ID" value="EFC96405.1"/>
    <property type="molecule type" value="Genomic_DNA"/>
</dbReference>
<gene>
    <name evidence="1" type="ORF">CLOSTHATH_05397</name>
</gene>
<sequence>MWEAGKPDVLRLPTFFDVIKRGKSGGKLIKGNWKAETAL</sequence>
<dbReference type="Proteomes" id="UP000004968">
    <property type="component" value="Unassembled WGS sequence"/>
</dbReference>
<organism evidence="1 2">
    <name type="scientific">Hungatella hathewayi DSM 13479</name>
    <dbReference type="NCBI Taxonomy" id="566550"/>
    <lineage>
        <taxon>Bacteria</taxon>
        <taxon>Bacillati</taxon>
        <taxon>Bacillota</taxon>
        <taxon>Clostridia</taxon>
        <taxon>Lachnospirales</taxon>
        <taxon>Lachnospiraceae</taxon>
        <taxon>Hungatella</taxon>
    </lineage>
</organism>
<dbReference type="HOGENOM" id="CLU_3310974_0_0_9"/>
<reference evidence="1 2" key="1">
    <citation type="submission" date="2010-01" db="EMBL/GenBank/DDBJ databases">
        <authorList>
            <person name="Weinstock G."/>
            <person name="Sodergren E."/>
            <person name="Clifton S."/>
            <person name="Fulton L."/>
            <person name="Fulton B."/>
            <person name="Courtney L."/>
            <person name="Fronick C."/>
            <person name="Harrison M."/>
            <person name="Strong C."/>
            <person name="Farmer C."/>
            <person name="Delahaunty K."/>
            <person name="Markovic C."/>
            <person name="Hall O."/>
            <person name="Minx P."/>
            <person name="Tomlinson C."/>
            <person name="Mitreva M."/>
            <person name="Nelson J."/>
            <person name="Hou S."/>
            <person name="Wollam A."/>
            <person name="Pepin K.H."/>
            <person name="Johnson M."/>
            <person name="Bhonagiri V."/>
            <person name="Nash W.E."/>
            <person name="Warren W."/>
            <person name="Chinwalla A."/>
            <person name="Mardis E.R."/>
            <person name="Wilson R.K."/>
        </authorList>
    </citation>
    <scope>NUCLEOTIDE SEQUENCE [LARGE SCALE GENOMIC DNA]</scope>
    <source>
        <strain evidence="1 2">DSM 13479</strain>
    </source>
</reference>
<proteinExistence type="predicted"/>